<evidence type="ECO:0000256" key="11">
    <source>
        <dbReference type="PROSITE-ProRule" id="PRU01360"/>
    </source>
</evidence>
<dbReference type="InterPro" id="IPR012910">
    <property type="entry name" value="Plug_dom"/>
</dbReference>
<keyword evidence="16" id="KW-0675">Receptor</keyword>
<keyword evidence="3 11" id="KW-1134">Transmembrane beta strand</keyword>
<evidence type="ECO:0000259" key="15">
    <source>
        <dbReference type="Pfam" id="PF07715"/>
    </source>
</evidence>
<evidence type="ECO:0000259" key="14">
    <source>
        <dbReference type="Pfam" id="PF00593"/>
    </source>
</evidence>
<dbReference type="Pfam" id="PF00593">
    <property type="entry name" value="TonB_dep_Rec_b-barrel"/>
    <property type="match status" value="1"/>
</dbReference>
<name>A0A7V8RBQ1_9SPHN</name>
<dbReference type="Proteomes" id="UP000589292">
    <property type="component" value="Unassembled WGS sequence"/>
</dbReference>
<keyword evidence="9 11" id="KW-0472">Membrane</keyword>
<evidence type="ECO:0000256" key="8">
    <source>
        <dbReference type="ARBA" id="ARBA00023077"/>
    </source>
</evidence>
<feature type="domain" description="TonB-dependent receptor plug" evidence="15">
    <location>
        <begin position="48"/>
        <end position="154"/>
    </location>
</feature>
<evidence type="ECO:0000256" key="9">
    <source>
        <dbReference type="ARBA" id="ARBA00023136"/>
    </source>
</evidence>
<evidence type="ECO:0000256" key="7">
    <source>
        <dbReference type="ARBA" id="ARBA00023065"/>
    </source>
</evidence>
<keyword evidence="5 11" id="KW-0812">Transmembrane</keyword>
<feature type="domain" description="TonB-dependent receptor-like beta-barrel" evidence="14">
    <location>
        <begin position="281"/>
        <end position="748"/>
    </location>
</feature>
<organism evidence="16 17">
    <name type="scientific">Sphingomonas ursincola</name>
    <dbReference type="NCBI Taxonomy" id="56361"/>
    <lineage>
        <taxon>Bacteria</taxon>
        <taxon>Pseudomonadati</taxon>
        <taxon>Pseudomonadota</taxon>
        <taxon>Alphaproteobacteria</taxon>
        <taxon>Sphingomonadales</taxon>
        <taxon>Sphingomonadaceae</taxon>
        <taxon>Sphingomonas</taxon>
    </lineage>
</organism>
<dbReference type="InterPro" id="IPR000531">
    <property type="entry name" value="Beta-barrel_TonB"/>
</dbReference>
<evidence type="ECO:0000256" key="12">
    <source>
        <dbReference type="RuleBase" id="RU003357"/>
    </source>
</evidence>
<evidence type="ECO:0000256" key="10">
    <source>
        <dbReference type="ARBA" id="ARBA00023237"/>
    </source>
</evidence>
<dbReference type="InterPro" id="IPR039426">
    <property type="entry name" value="TonB-dep_rcpt-like"/>
</dbReference>
<comment type="subcellular location">
    <subcellularLocation>
        <location evidence="1 11">Cell outer membrane</location>
        <topology evidence="1 11">Multi-pass membrane protein</topology>
    </subcellularLocation>
</comment>
<dbReference type="PROSITE" id="PS52016">
    <property type="entry name" value="TONB_DEPENDENT_REC_3"/>
    <property type="match status" value="1"/>
</dbReference>
<evidence type="ECO:0000256" key="3">
    <source>
        <dbReference type="ARBA" id="ARBA00022452"/>
    </source>
</evidence>
<evidence type="ECO:0000256" key="6">
    <source>
        <dbReference type="ARBA" id="ARBA00023004"/>
    </source>
</evidence>
<feature type="chain" id="PRO_5031527872" evidence="13">
    <location>
        <begin position="26"/>
        <end position="786"/>
    </location>
</feature>
<evidence type="ECO:0000313" key="17">
    <source>
        <dbReference type="Proteomes" id="UP000589292"/>
    </source>
</evidence>
<evidence type="ECO:0000256" key="5">
    <source>
        <dbReference type="ARBA" id="ARBA00022692"/>
    </source>
</evidence>
<evidence type="ECO:0000256" key="2">
    <source>
        <dbReference type="ARBA" id="ARBA00022448"/>
    </source>
</evidence>
<comment type="caution">
    <text evidence="16">The sequence shown here is derived from an EMBL/GenBank/DDBJ whole genome shotgun (WGS) entry which is preliminary data.</text>
</comment>
<dbReference type="Gene3D" id="2.40.170.20">
    <property type="entry name" value="TonB-dependent receptor, beta-barrel domain"/>
    <property type="match status" value="2"/>
</dbReference>
<evidence type="ECO:0000256" key="1">
    <source>
        <dbReference type="ARBA" id="ARBA00004571"/>
    </source>
</evidence>
<keyword evidence="4" id="KW-0410">Iron transport</keyword>
<keyword evidence="13" id="KW-0732">Signal</keyword>
<dbReference type="EMBL" id="VDES01000001">
    <property type="protein sequence ID" value="MBA1373499.1"/>
    <property type="molecule type" value="Genomic_DNA"/>
</dbReference>
<accession>A0A7V8RBQ1</accession>
<protein>
    <submittedName>
        <fullName evidence="16">TonB-dependent receptor</fullName>
    </submittedName>
</protein>
<keyword evidence="2 11" id="KW-0813">Transport</keyword>
<dbReference type="AlphaFoldDB" id="A0A7V8RBQ1"/>
<keyword evidence="7" id="KW-0406">Ion transport</keyword>
<dbReference type="InterPro" id="IPR036942">
    <property type="entry name" value="Beta-barrel_TonB_sf"/>
</dbReference>
<feature type="signal peptide" evidence="13">
    <location>
        <begin position="1"/>
        <end position="25"/>
    </location>
</feature>
<evidence type="ECO:0000313" key="16">
    <source>
        <dbReference type="EMBL" id="MBA1373499.1"/>
    </source>
</evidence>
<dbReference type="RefSeq" id="WP_181266528.1">
    <property type="nucleotide sequence ID" value="NZ_BAAAGB010000002.1"/>
</dbReference>
<proteinExistence type="inferred from homology"/>
<gene>
    <name evidence="16" type="ORF">FG486_04060</name>
</gene>
<keyword evidence="8 12" id="KW-0798">TonB box</keyword>
<dbReference type="GO" id="GO:0009279">
    <property type="term" value="C:cell outer membrane"/>
    <property type="evidence" value="ECO:0007669"/>
    <property type="project" value="UniProtKB-SubCell"/>
</dbReference>
<dbReference type="PANTHER" id="PTHR32552:SF81">
    <property type="entry name" value="TONB-DEPENDENT OUTER MEMBRANE RECEPTOR"/>
    <property type="match status" value="1"/>
</dbReference>
<keyword evidence="10 11" id="KW-0998">Cell outer membrane</keyword>
<keyword evidence="6" id="KW-0408">Iron</keyword>
<dbReference type="PANTHER" id="PTHR32552">
    <property type="entry name" value="FERRICHROME IRON RECEPTOR-RELATED"/>
    <property type="match status" value="1"/>
</dbReference>
<evidence type="ECO:0000256" key="4">
    <source>
        <dbReference type="ARBA" id="ARBA00022496"/>
    </source>
</evidence>
<evidence type="ECO:0000256" key="13">
    <source>
        <dbReference type="SAM" id="SignalP"/>
    </source>
</evidence>
<dbReference type="GO" id="GO:0006826">
    <property type="term" value="P:iron ion transport"/>
    <property type="evidence" value="ECO:0007669"/>
    <property type="project" value="UniProtKB-KW"/>
</dbReference>
<reference evidence="16 17" key="1">
    <citation type="journal article" date="1994" name="Int. J. Syst. Bacteriol.">
        <title>Phylogenetic positions of novel aerobic, bacteriochlorophyll a-containing bacteria and description of Roseococcus thiosulfatophilus gen. nov., sp. nov., Erythromicrobium ramosum gen. nov., sp. nov., and Erythrobacter litoralis sp. nov.</title>
        <authorList>
            <person name="Yurkov V."/>
            <person name="Stackebrandt E."/>
            <person name="Holmes A."/>
            <person name="Fuerst J.A."/>
            <person name="Hugenholtz P."/>
            <person name="Golecki J."/>
            <person name="Gad'on N."/>
            <person name="Gorlenko V.M."/>
            <person name="Kompantseva E.I."/>
            <person name="Drews G."/>
        </authorList>
    </citation>
    <scope>NUCLEOTIDE SEQUENCE [LARGE SCALE GENOMIC DNA]</scope>
    <source>
        <strain evidence="16 17">KR-99</strain>
    </source>
</reference>
<keyword evidence="17" id="KW-1185">Reference proteome</keyword>
<dbReference type="Pfam" id="PF07715">
    <property type="entry name" value="Plug"/>
    <property type="match status" value="1"/>
</dbReference>
<sequence length="786" mass="85229">MHSHAIRAALLLGVGAIALAAPVHAQDATEVDADKEIVVTAQNRVQNVQDVPIAIQVVSGEDVEKAGISDLTGIQRLAPAVQITNDTNLTRVTLRGIGTNDNAETQDASIVVNIDGEYINRPTVMNASLFDLERVEVLRGPQGTLQGRNATGGAVNFITRKPGDDFGFNLAASYGNFDHVLVQGGVDLPIGDIGGIRFSGSYSKRDGFFSHPNVNVRTGNDNSRAGRVSLHLNPIDPLTLDLAFEVSAVDNIIAGNAFVNYNNGLGSNPALVPGPGCNQNGWTRIGADPRFVVCIPQNTNGLATIDRKNYVTSARAPSRNEQDSKVVRGKIAYDFEAATLTYTGGYRRTVEAFDAALTPAFLFKNFANNVETQSHELRLNGGSPGSFEWQFGGFYFKEDLFIERGLFNGPPFLPTFLTGPNGAFINYFRRDVSSRSYSAFGQVDIPITDELSVTAGARYTDDSRTGIFPFYPGGLGNPSSPLFNTGIRRITAAPQRTDILRAKADKLTWLVGVNYKPDSDTLVYAKVSTGFKAGGFDTIGQYAPETNTAYEAGIKRSFGPSTINFSGFYYDYKDLQAAVLLDNTIGGQVFNAGGATIWGLELDASIKVFDSGRFTASINYLSSKYDDFLASYAVFCASETHPTLGCLTGLGDLDSDITSNPVVQPNLAGNRTPLAPKWVVAAGYEHVFDLGSAGTLTPSVFTRFKSAYFMDVFNFRDSRQSGFFQTDATLEWRDETGKFGIQLFARNLEDNQPLTYAAFTAAGNDDIYNWQFSAPRTYGVRMLLDF</sequence>
<comment type="similarity">
    <text evidence="11 12">Belongs to the TonB-dependent receptor family.</text>
</comment>
<dbReference type="SUPFAM" id="SSF56935">
    <property type="entry name" value="Porins"/>
    <property type="match status" value="1"/>
</dbReference>